<evidence type="ECO:0000256" key="5">
    <source>
        <dbReference type="ARBA" id="ARBA00023002"/>
    </source>
</evidence>
<evidence type="ECO:0000256" key="1">
    <source>
        <dbReference type="ARBA" id="ARBA00001947"/>
    </source>
</evidence>
<dbReference type="SMART" id="SM00829">
    <property type="entry name" value="PKS_ER"/>
    <property type="match status" value="1"/>
</dbReference>
<proteinExistence type="inferred from homology"/>
<evidence type="ECO:0000256" key="3">
    <source>
        <dbReference type="ARBA" id="ARBA00022723"/>
    </source>
</evidence>
<evidence type="ECO:0000313" key="9">
    <source>
        <dbReference type="EMBL" id="KAF9886956.1"/>
    </source>
</evidence>
<comment type="cofactor">
    <cofactor evidence="1 7">
        <name>Zn(2+)</name>
        <dbReference type="ChEBI" id="CHEBI:29105"/>
    </cofactor>
</comment>
<accession>A0AAD4CI38</accession>
<dbReference type="InterPro" id="IPR020843">
    <property type="entry name" value="ER"/>
</dbReference>
<dbReference type="InterPro" id="IPR002328">
    <property type="entry name" value="ADH_Zn_CS"/>
</dbReference>
<dbReference type="CDD" id="cd08297">
    <property type="entry name" value="CAD3"/>
    <property type="match status" value="1"/>
</dbReference>
<dbReference type="InterPro" id="IPR013154">
    <property type="entry name" value="ADH-like_N"/>
</dbReference>
<keyword evidence="5" id="KW-0560">Oxidoreductase</keyword>
<dbReference type="InterPro" id="IPR011032">
    <property type="entry name" value="GroES-like_sf"/>
</dbReference>
<keyword evidence="6" id="KW-0520">NAD</keyword>
<evidence type="ECO:0000256" key="6">
    <source>
        <dbReference type="ARBA" id="ARBA00023027"/>
    </source>
</evidence>
<dbReference type="InterPro" id="IPR036291">
    <property type="entry name" value="NAD(P)-bd_dom_sf"/>
</dbReference>
<evidence type="ECO:0000256" key="2">
    <source>
        <dbReference type="ARBA" id="ARBA00008072"/>
    </source>
</evidence>
<dbReference type="GO" id="GO:0005737">
    <property type="term" value="C:cytoplasm"/>
    <property type="evidence" value="ECO:0007669"/>
    <property type="project" value="TreeGrafter"/>
</dbReference>
<evidence type="ECO:0000256" key="4">
    <source>
        <dbReference type="ARBA" id="ARBA00022833"/>
    </source>
</evidence>
<reference evidence="9" key="2">
    <citation type="submission" date="2020-02" db="EMBL/GenBank/DDBJ databases">
        <authorList>
            <person name="Gilchrist C.L.M."/>
            <person name="Chooi Y.-H."/>
        </authorList>
    </citation>
    <scope>NUCLEOTIDE SEQUENCE</scope>
    <source>
        <strain evidence="9">MST-FP2251</strain>
    </source>
</reference>
<reference evidence="9" key="1">
    <citation type="journal article" date="2019" name="Beilstein J. Org. Chem.">
        <title>Nanangenines: drimane sesquiterpenoids as the dominant metabolite cohort of a novel Australian fungus, Aspergillus nanangensis.</title>
        <authorList>
            <person name="Lacey H.J."/>
            <person name="Gilchrist C.L.M."/>
            <person name="Crombie A."/>
            <person name="Kalaitzis J.A."/>
            <person name="Vuong D."/>
            <person name="Rutledge P.J."/>
            <person name="Turner P."/>
            <person name="Pitt J.I."/>
            <person name="Lacey E."/>
            <person name="Chooi Y.H."/>
            <person name="Piggott A.M."/>
        </authorList>
    </citation>
    <scope>NUCLEOTIDE SEQUENCE</scope>
    <source>
        <strain evidence="9">MST-FP2251</strain>
    </source>
</reference>
<dbReference type="GO" id="GO:0008270">
    <property type="term" value="F:zinc ion binding"/>
    <property type="evidence" value="ECO:0007669"/>
    <property type="project" value="InterPro"/>
</dbReference>
<gene>
    <name evidence="9" type="ORF">FE257_010697</name>
</gene>
<dbReference type="FunFam" id="3.40.50.720:FF:000039">
    <property type="entry name" value="Alcohol dehydrogenase AdhP"/>
    <property type="match status" value="1"/>
</dbReference>
<dbReference type="PROSITE" id="PS00059">
    <property type="entry name" value="ADH_ZINC"/>
    <property type="match status" value="1"/>
</dbReference>
<name>A0AAD4CI38_ASPNN</name>
<dbReference type="Gene3D" id="3.90.180.10">
    <property type="entry name" value="Medium-chain alcohol dehydrogenases, catalytic domain"/>
    <property type="match status" value="1"/>
</dbReference>
<evidence type="ECO:0000313" key="10">
    <source>
        <dbReference type="Proteomes" id="UP001194746"/>
    </source>
</evidence>
<comment type="similarity">
    <text evidence="2 7">Belongs to the zinc-containing alcohol dehydrogenase family.</text>
</comment>
<comment type="caution">
    <text evidence="9">The sequence shown here is derived from an EMBL/GenBank/DDBJ whole genome shotgun (WGS) entry which is preliminary data.</text>
</comment>
<dbReference type="Proteomes" id="UP001194746">
    <property type="component" value="Unassembled WGS sequence"/>
</dbReference>
<keyword evidence="4 7" id="KW-0862">Zinc</keyword>
<keyword evidence="10" id="KW-1185">Reference proteome</keyword>
<dbReference type="SUPFAM" id="SSF50129">
    <property type="entry name" value="GroES-like"/>
    <property type="match status" value="1"/>
</dbReference>
<keyword evidence="3 7" id="KW-0479">Metal-binding</keyword>
<protein>
    <recommendedName>
        <fullName evidence="8">Enoyl reductase (ER) domain-containing protein</fullName>
    </recommendedName>
</protein>
<evidence type="ECO:0000256" key="7">
    <source>
        <dbReference type="RuleBase" id="RU361277"/>
    </source>
</evidence>
<dbReference type="PANTHER" id="PTHR42940:SF5">
    <property type="entry name" value="ALCOHOL DEHYDROGENASE 2"/>
    <property type="match status" value="1"/>
</dbReference>
<feature type="domain" description="Enoyl reductase (ER)" evidence="8">
    <location>
        <begin position="13"/>
        <end position="352"/>
    </location>
</feature>
<evidence type="ECO:0000259" key="8">
    <source>
        <dbReference type="SMART" id="SM00829"/>
    </source>
</evidence>
<dbReference type="SUPFAM" id="SSF51735">
    <property type="entry name" value="NAD(P)-binding Rossmann-fold domains"/>
    <property type="match status" value="1"/>
</dbReference>
<sequence length="358" mass="38762">MEIPKTHKAVVYKSPGTLVTEVIDVETPQPSRDEVLVRLTHSGVCHTDLAFLMNSYSHMPQKTPPNQIGGHEGVGYVVQLGEDVTNVKLGDRIGVKWITSACLVCQVCMDGFDNKCQKRKVAGFKTPGTFQQYIVTDPRYATPIPDGVSSAEAAPLLCGGVTVWSALAEVDKTLGSWVGISGAGGGLGHLAIQYAKVLGHRVVAIDHGCKEQFCLDQGADVFFDFMQFTDETLAAQIKSTTDGGCHSVLVCNASSKAYDQALDLLRYAGTLVCVGIPERDVHPMKNSEPWKIITNLYKIKGAVTGNRIQAVECLQPAAQGKVRTALRIEPMGQLTQVFEDLHRGKINGRVVLDLARVE</sequence>
<dbReference type="Gene3D" id="3.40.50.720">
    <property type="entry name" value="NAD(P)-binding Rossmann-like Domain"/>
    <property type="match status" value="1"/>
</dbReference>
<dbReference type="GO" id="GO:0004022">
    <property type="term" value="F:alcohol dehydrogenase (NAD+) activity"/>
    <property type="evidence" value="ECO:0007669"/>
    <property type="project" value="TreeGrafter"/>
</dbReference>
<dbReference type="Pfam" id="PF08240">
    <property type="entry name" value="ADH_N"/>
    <property type="match status" value="1"/>
</dbReference>
<dbReference type="InterPro" id="IPR013149">
    <property type="entry name" value="ADH-like_C"/>
</dbReference>
<dbReference type="Pfam" id="PF00107">
    <property type="entry name" value="ADH_zinc_N"/>
    <property type="match status" value="1"/>
</dbReference>
<organism evidence="9 10">
    <name type="scientific">Aspergillus nanangensis</name>
    <dbReference type="NCBI Taxonomy" id="2582783"/>
    <lineage>
        <taxon>Eukaryota</taxon>
        <taxon>Fungi</taxon>
        <taxon>Dikarya</taxon>
        <taxon>Ascomycota</taxon>
        <taxon>Pezizomycotina</taxon>
        <taxon>Eurotiomycetes</taxon>
        <taxon>Eurotiomycetidae</taxon>
        <taxon>Eurotiales</taxon>
        <taxon>Aspergillaceae</taxon>
        <taxon>Aspergillus</taxon>
        <taxon>Aspergillus subgen. Circumdati</taxon>
    </lineage>
</organism>
<dbReference type="PANTHER" id="PTHR42940">
    <property type="entry name" value="ALCOHOL DEHYDROGENASE 1-RELATED"/>
    <property type="match status" value="1"/>
</dbReference>
<dbReference type="EMBL" id="VCAU01000069">
    <property type="protein sequence ID" value="KAF9886956.1"/>
    <property type="molecule type" value="Genomic_DNA"/>
</dbReference>
<dbReference type="AlphaFoldDB" id="A0AAD4CI38"/>